<dbReference type="Pfam" id="PF16186">
    <property type="entry name" value="Arm_3"/>
    <property type="match status" value="1"/>
</dbReference>
<protein>
    <recommendedName>
        <fullName evidence="5">Importin subunit alpha</fullName>
    </recommendedName>
</protein>
<dbReference type="InterPro" id="IPR032413">
    <property type="entry name" value="Arm_3"/>
</dbReference>
<dbReference type="InterPro" id="IPR002652">
    <property type="entry name" value="Importin-a_IBB"/>
</dbReference>
<dbReference type="Proteomes" id="UP000007635">
    <property type="component" value="Chromosome IX"/>
</dbReference>
<dbReference type="GO" id="GO:0005634">
    <property type="term" value="C:nucleus"/>
    <property type="evidence" value="ECO:0007669"/>
    <property type="project" value="UniProtKB-ARBA"/>
</dbReference>
<accession>A0AAQ4RPJ8</accession>
<dbReference type="Gene3D" id="1.20.5.690">
    <property type="entry name" value="Importin-alpha, importin-beta-binding domain"/>
    <property type="match status" value="1"/>
</dbReference>
<name>A0AAQ4RPJ8_GASAC</name>
<dbReference type="Gene3D" id="1.25.10.10">
    <property type="entry name" value="Leucine-rich Repeat Variant"/>
    <property type="match status" value="1"/>
</dbReference>
<dbReference type="InterPro" id="IPR016024">
    <property type="entry name" value="ARM-type_fold"/>
</dbReference>
<evidence type="ECO:0000313" key="9">
    <source>
        <dbReference type="Proteomes" id="UP000007635"/>
    </source>
</evidence>
<dbReference type="InterPro" id="IPR024931">
    <property type="entry name" value="Importin_alpha"/>
</dbReference>
<dbReference type="InterPro" id="IPR011989">
    <property type="entry name" value="ARM-like"/>
</dbReference>
<feature type="repeat" description="ARM" evidence="6">
    <location>
        <begin position="245"/>
        <end position="287"/>
    </location>
</feature>
<organism evidence="8 9">
    <name type="scientific">Gasterosteus aculeatus aculeatus</name>
    <name type="common">three-spined stickleback</name>
    <dbReference type="NCBI Taxonomy" id="481459"/>
    <lineage>
        <taxon>Eukaryota</taxon>
        <taxon>Metazoa</taxon>
        <taxon>Chordata</taxon>
        <taxon>Craniata</taxon>
        <taxon>Vertebrata</taxon>
        <taxon>Euteleostomi</taxon>
        <taxon>Actinopterygii</taxon>
        <taxon>Neopterygii</taxon>
        <taxon>Teleostei</taxon>
        <taxon>Neoteleostei</taxon>
        <taxon>Acanthomorphata</taxon>
        <taxon>Eupercaria</taxon>
        <taxon>Perciformes</taxon>
        <taxon>Cottioidei</taxon>
        <taxon>Gasterosteales</taxon>
        <taxon>Gasterosteidae</taxon>
        <taxon>Gasterosteus</taxon>
    </lineage>
</organism>
<evidence type="ECO:0000256" key="2">
    <source>
        <dbReference type="ARBA" id="ARBA00022448"/>
    </source>
</evidence>
<dbReference type="InterPro" id="IPR036975">
    <property type="entry name" value="Importin-a_IBB_sf"/>
</dbReference>
<sequence length="567" mass="62910">MPTKNVVDERISKFKNKGKDPTKLREKRISVCVELRKAHKNESFLKRRNISLSSLQDEEAHSPSYISNEMVALLSIEDIVRDVNSDSRESQTRGCQAARKLLSQERNLPLKEIIDAGLLSRFVSFLSMDDEATLQFEAAWALTNIASGTSWHTQQVVEHGAVPAFIALLASPMLHISEQAVWALGNIAGDGAAYRDILIECNVVPALLACISPDTPVGYLRNLTWTLSNLCRNKNPFPPLSAVQQLLPSLIQLLHLNDKDILSDACWAISYLSEGDNERIDVVVKTGIVPRLVELMSHEELSVMVLWVVQPFNFFNVLYNYKGLNTARDVRSAPSQVINFFFFFFFFFNLQTPALRSIGNIVSGSDLQTQTAIDAGVLKVLPQLMRHPKASTQKEAAWALSNIAAGPSRQIQQLITCGLLPALVEQLRNGDFKTQREAVWAVTNFTSGGAVEQVVNLVQSGALEAIIDLLQVKDAKVILVILEAINNIFLAAEKLGETEKLTLLVEELGGLDRIEMLQNHDNDLVYQAAHALIEKYFGDGEVVGVKVDSTDDSFVFMTSEPQGTFEF</sequence>
<dbReference type="Pfam" id="PF01749">
    <property type="entry name" value="IBB"/>
    <property type="match status" value="1"/>
</dbReference>
<dbReference type="GO" id="GO:0005737">
    <property type="term" value="C:cytoplasm"/>
    <property type="evidence" value="ECO:0007669"/>
    <property type="project" value="InterPro"/>
</dbReference>
<feature type="domain" description="IBB" evidence="7">
    <location>
        <begin position="1"/>
        <end position="57"/>
    </location>
</feature>
<keyword evidence="9" id="KW-1185">Reference proteome</keyword>
<proteinExistence type="inferred from homology"/>
<evidence type="ECO:0000256" key="6">
    <source>
        <dbReference type="PROSITE-ProRule" id="PRU00259"/>
    </source>
</evidence>
<evidence type="ECO:0000256" key="1">
    <source>
        <dbReference type="ARBA" id="ARBA00010394"/>
    </source>
</evidence>
<evidence type="ECO:0000313" key="8">
    <source>
        <dbReference type="Ensembl" id="ENSGACP00000064852.1"/>
    </source>
</evidence>
<evidence type="ECO:0000256" key="3">
    <source>
        <dbReference type="ARBA" id="ARBA00022737"/>
    </source>
</evidence>
<dbReference type="FunFam" id="1.25.10.10:FF:000009">
    <property type="entry name" value="Importin subunit alpha"/>
    <property type="match status" value="1"/>
</dbReference>
<dbReference type="PANTHER" id="PTHR23316">
    <property type="entry name" value="IMPORTIN ALPHA"/>
    <property type="match status" value="1"/>
</dbReference>
<dbReference type="PROSITE" id="PS51214">
    <property type="entry name" value="IBB"/>
    <property type="match status" value="1"/>
</dbReference>
<keyword evidence="3" id="KW-0677">Repeat</keyword>
<dbReference type="GeneTree" id="ENSGT01050000244891"/>
<keyword evidence="2 5" id="KW-0813">Transport</keyword>
<comment type="similarity">
    <text evidence="1 5">Belongs to the importin alpha family.</text>
</comment>
<dbReference type="GO" id="GO:0006606">
    <property type="term" value="P:protein import into nucleus"/>
    <property type="evidence" value="ECO:0007669"/>
    <property type="project" value="InterPro"/>
</dbReference>
<feature type="repeat" description="ARM" evidence="6">
    <location>
        <begin position="160"/>
        <end position="188"/>
    </location>
</feature>
<dbReference type="PIRSF" id="PIRSF005673">
    <property type="entry name" value="Importin_alpha"/>
    <property type="match status" value="1"/>
</dbReference>
<evidence type="ECO:0000259" key="7">
    <source>
        <dbReference type="PROSITE" id="PS51214"/>
    </source>
</evidence>
<dbReference type="Pfam" id="PF00514">
    <property type="entry name" value="Arm"/>
    <property type="match status" value="6"/>
</dbReference>
<dbReference type="SMART" id="SM00185">
    <property type="entry name" value="ARM"/>
    <property type="match status" value="8"/>
</dbReference>
<dbReference type="InterPro" id="IPR000225">
    <property type="entry name" value="Armadillo"/>
</dbReference>
<dbReference type="PROSITE" id="PS50176">
    <property type="entry name" value="ARM_REPEAT"/>
    <property type="match status" value="2"/>
</dbReference>
<dbReference type="Ensembl" id="ENSGACT00000042001.1">
    <property type="protein sequence ID" value="ENSGACP00000064852.1"/>
    <property type="gene ID" value="ENSGACG00000018627.2"/>
</dbReference>
<reference evidence="8 9" key="1">
    <citation type="journal article" date="2021" name="G3 (Bethesda)">
        <title>Improved contiguity of the threespine stickleback genome using long-read sequencing.</title>
        <authorList>
            <person name="Nath S."/>
            <person name="Shaw D.E."/>
            <person name="White M.A."/>
        </authorList>
    </citation>
    <scope>NUCLEOTIDE SEQUENCE [LARGE SCALE GENOMIC DNA]</scope>
    <source>
        <strain evidence="8 9">Lake Benthic</strain>
    </source>
</reference>
<dbReference type="AlphaFoldDB" id="A0AAQ4RPJ8"/>
<reference evidence="8" key="2">
    <citation type="submission" date="2025-08" db="UniProtKB">
        <authorList>
            <consortium name="Ensembl"/>
        </authorList>
    </citation>
    <scope>IDENTIFICATION</scope>
</reference>
<dbReference type="SUPFAM" id="SSF48371">
    <property type="entry name" value="ARM repeat"/>
    <property type="match status" value="1"/>
</dbReference>
<dbReference type="GO" id="GO:0061608">
    <property type="term" value="F:nuclear import signal receptor activity"/>
    <property type="evidence" value="ECO:0007669"/>
    <property type="project" value="InterPro"/>
</dbReference>
<evidence type="ECO:0000256" key="4">
    <source>
        <dbReference type="ARBA" id="ARBA00022927"/>
    </source>
</evidence>
<reference evidence="8" key="3">
    <citation type="submission" date="2025-09" db="UniProtKB">
        <authorList>
            <consortium name="Ensembl"/>
        </authorList>
    </citation>
    <scope>IDENTIFICATION</scope>
</reference>
<evidence type="ECO:0000256" key="5">
    <source>
        <dbReference type="PIRNR" id="PIRNR005673"/>
    </source>
</evidence>
<keyword evidence="4 5" id="KW-0653">Protein transport</keyword>